<organism evidence="1 2">
    <name type="scientific">Eutrema salsugineum</name>
    <name type="common">Saltwater cress</name>
    <name type="synonym">Sisymbrium salsugineum</name>
    <dbReference type="NCBI Taxonomy" id="72664"/>
    <lineage>
        <taxon>Eukaryota</taxon>
        <taxon>Viridiplantae</taxon>
        <taxon>Streptophyta</taxon>
        <taxon>Embryophyta</taxon>
        <taxon>Tracheophyta</taxon>
        <taxon>Spermatophyta</taxon>
        <taxon>Magnoliopsida</taxon>
        <taxon>eudicotyledons</taxon>
        <taxon>Gunneridae</taxon>
        <taxon>Pentapetalae</taxon>
        <taxon>rosids</taxon>
        <taxon>malvids</taxon>
        <taxon>Brassicales</taxon>
        <taxon>Brassicaceae</taxon>
        <taxon>Eutremeae</taxon>
        <taxon>Eutrema</taxon>
    </lineage>
</organism>
<dbReference type="Proteomes" id="UP000030689">
    <property type="component" value="Unassembled WGS sequence"/>
</dbReference>
<dbReference type="EMBL" id="KI517385">
    <property type="protein sequence ID" value="ESQ51818.1"/>
    <property type="molecule type" value="Genomic_DNA"/>
</dbReference>
<evidence type="ECO:0000313" key="1">
    <source>
        <dbReference type="EMBL" id="ESQ51818.1"/>
    </source>
</evidence>
<dbReference type="KEGG" id="eus:EUTSA_v10017509mg"/>
<protein>
    <submittedName>
        <fullName evidence="1">Uncharacterized protein</fullName>
    </submittedName>
</protein>
<gene>
    <name evidence="1" type="ORF">EUTSA_v10017509mg</name>
</gene>
<accession>V4MGX0</accession>
<sequence>MLDGDPFFPIILNQKLTCLSRSDPLLFQLKYFLWKTHNNTYMSYVLPPELKETQGTCL</sequence>
<reference evidence="1 2" key="1">
    <citation type="journal article" date="2013" name="Front. Plant Sci.">
        <title>The Reference Genome of the Halophytic Plant Eutrema salsugineum.</title>
        <authorList>
            <person name="Yang R."/>
            <person name="Jarvis D.E."/>
            <person name="Chen H."/>
            <person name="Beilstein M.A."/>
            <person name="Grimwood J."/>
            <person name="Jenkins J."/>
            <person name="Shu S."/>
            <person name="Prochnik S."/>
            <person name="Xin M."/>
            <person name="Ma C."/>
            <person name="Schmutz J."/>
            <person name="Wing R.A."/>
            <person name="Mitchell-Olds T."/>
            <person name="Schumaker K.S."/>
            <person name="Wang X."/>
        </authorList>
    </citation>
    <scope>NUCLEOTIDE SEQUENCE [LARGE SCALE GENOMIC DNA]</scope>
</reference>
<proteinExistence type="predicted"/>
<keyword evidence="2" id="KW-1185">Reference proteome</keyword>
<evidence type="ECO:0000313" key="2">
    <source>
        <dbReference type="Proteomes" id="UP000030689"/>
    </source>
</evidence>
<dbReference type="Gramene" id="ESQ51818">
    <property type="protein sequence ID" value="ESQ51818"/>
    <property type="gene ID" value="EUTSA_v10017509mg"/>
</dbReference>
<dbReference type="AlphaFoldDB" id="V4MGX0"/>
<name>V4MGX0_EUTSA</name>